<accession>A0A4Z2EBY3</accession>
<dbReference type="AlphaFoldDB" id="A0A4Z2EBY3"/>
<organism evidence="1 2">
    <name type="scientific">Liparis tanakae</name>
    <name type="common">Tanaka's snailfish</name>
    <dbReference type="NCBI Taxonomy" id="230148"/>
    <lineage>
        <taxon>Eukaryota</taxon>
        <taxon>Metazoa</taxon>
        <taxon>Chordata</taxon>
        <taxon>Craniata</taxon>
        <taxon>Vertebrata</taxon>
        <taxon>Euteleostomi</taxon>
        <taxon>Actinopterygii</taxon>
        <taxon>Neopterygii</taxon>
        <taxon>Teleostei</taxon>
        <taxon>Neoteleostei</taxon>
        <taxon>Acanthomorphata</taxon>
        <taxon>Eupercaria</taxon>
        <taxon>Perciformes</taxon>
        <taxon>Cottioidei</taxon>
        <taxon>Cottales</taxon>
        <taxon>Liparidae</taxon>
        <taxon>Liparis</taxon>
    </lineage>
</organism>
<sequence length="116" mass="13109">MPIWMSPEEKRKRKYNYKSISGRSLSCLTYRGRGQRLAAHQLSRAQPVQEVAELTAGAHVDPGEHQAGATGGSGRCYMLLLHATCYCYMLMLLLHLRGSRSKDTPPLLKTRLLFYL</sequence>
<gene>
    <name evidence="1" type="ORF">EYF80_063784</name>
</gene>
<reference evidence="1 2" key="1">
    <citation type="submission" date="2019-03" db="EMBL/GenBank/DDBJ databases">
        <title>First draft genome of Liparis tanakae, snailfish: a comprehensive survey of snailfish specific genes.</title>
        <authorList>
            <person name="Kim W."/>
            <person name="Song I."/>
            <person name="Jeong J.-H."/>
            <person name="Kim D."/>
            <person name="Kim S."/>
            <person name="Ryu S."/>
            <person name="Song J.Y."/>
            <person name="Lee S.K."/>
        </authorList>
    </citation>
    <scope>NUCLEOTIDE SEQUENCE [LARGE SCALE GENOMIC DNA]</scope>
    <source>
        <tissue evidence="1">Muscle</tissue>
    </source>
</reference>
<keyword evidence="2" id="KW-1185">Reference proteome</keyword>
<protein>
    <submittedName>
        <fullName evidence="1">Uncharacterized protein</fullName>
    </submittedName>
</protein>
<comment type="caution">
    <text evidence="1">The sequence shown here is derived from an EMBL/GenBank/DDBJ whole genome shotgun (WGS) entry which is preliminary data.</text>
</comment>
<evidence type="ECO:0000313" key="1">
    <source>
        <dbReference type="EMBL" id="TNN26080.1"/>
    </source>
</evidence>
<name>A0A4Z2EBY3_9TELE</name>
<dbReference type="EMBL" id="SRLO01011026">
    <property type="protein sequence ID" value="TNN26080.1"/>
    <property type="molecule type" value="Genomic_DNA"/>
</dbReference>
<evidence type="ECO:0000313" key="2">
    <source>
        <dbReference type="Proteomes" id="UP000314294"/>
    </source>
</evidence>
<dbReference type="Proteomes" id="UP000314294">
    <property type="component" value="Unassembled WGS sequence"/>
</dbReference>
<proteinExistence type="predicted"/>